<evidence type="ECO:0000259" key="16">
    <source>
        <dbReference type="Pfam" id="PF05922"/>
    </source>
</evidence>
<feature type="active site" description="Charge relay system" evidence="8 9">
    <location>
        <position position="218"/>
    </location>
</feature>
<dbReference type="Gene3D" id="3.50.30.30">
    <property type="match status" value="1"/>
</dbReference>
<dbReference type="CDD" id="cd07474">
    <property type="entry name" value="Peptidases_S8_subtilisin_Vpr-like"/>
    <property type="match status" value="1"/>
</dbReference>
<evidence type="ECO:0000256" key="9">
    <source>
        <dbReference type="PROSITE-ProRule" id="PRU01240"/>
    </source>
</evidence>
<feature type="domain" description="Inhibitor I9" evidence="16">
    <location>
        <begin position="81"/>
        <end position="175"/>
    </location>
</feature>
<dbReference type="OrthoDB" id="9798386at2"/>
<evidence type="ECO:0000256" key="7">
    <source>
        <dbReference type="ARBA" id="ARBA00022825"/>
    </source>
</evidence>
<dbReference type="CDD" id="cd02133">
    <property type="entry name" value="PA_C5a_like"/>
    <property type="match status" value="1"/>
</dbReference>
<dbReference type="InterPro" id="IPR036852">
    <property type="entry name" value="Peptidase_S8/S53_dom_sf"/>
</dbReference>
<dbReference type="PANTHER" id="PTHR43806:SF65">
    <property type="entry name" value="SERINE PROTEASE APRX"/>
    <property type="match status" value="1"/>
</dbReference>
<dbReference type="PANTHER" id="PTHR43806">
    <property type="entry name" value="PEPTIDASE S8"/>
    <property type="match status" value="1"/>
</dbReference>
<dbReference type="PROSITE" id="PS00138">
    <property type="entry name" value="SUBTILASE_SER"/>
    <property type="match status" value="1"/>
</dbReference>
<reference evidence="18" key="1">
    <citation type="submission" date="2016-10" db="EMBL/GenBank/DDBJ databases">
        <authorList>
            <person name="Varghese N."/>
            <person name="Submissions S."/>
        </authorList>
    </citation>
    <scope>NUCLEOTIDE SEQUENCE [LARGE SCALE GENOMIC DNA]</scope>
    <source>
        <strain evidence="18">SP</strain>
    </source>
</reference>
<protein>
    <submittedName>
        <fullName evidence="17">Peptidase inhibitor I9</fullName>
    </submittedName>
</protein>
<dbReference type="Pfam" id="PF00082">
    <property type="entry name" value="Peptidase_S8"/>
    <property type="match status" value="1"/>
</dbReference>
<evidence type="ECO:0000256" key="12">
    <source>
        <dbReference type="SAM" id="Phobius"/>
    </source>
</evidence>
<dbReference type="PROSITE" id="PS00136">
    <property type="entry name" value="SUBTILASE_ASP"/>
    <property type="match status" value="1"/>
</dbReference>
<keyword evidence="5 13" id="KW-0732">Signal</keyword>
<name>A0A1H3S8A8_9BACI</name>
<keyword evidence="12" id="KW-0472">Membrane</keyword>
<dbReference type="InterPro" id="IPR023828">
    <property type="entry name" value="Peptidase_S8_Ser-AS"/>
</dbReference>
<dbReference type="GO" id="GO:0006508">
    <property type="term" value="P:proteolysis"/>
    <property type="evidence" value="ECO:0007669"/>
    <property type="project" value="UniProtKB-KW"/>
</dbReference>
<dbReference type="Pfam" id="PF02225">
    <property type="entry name" value="PA"/>
    <property type="match status" value="1"/>
</dbReference>
<dbReference type="InterPro" id="IPR034213">
    <property type="entry name" value="S8_Vpr-like"/>
</dbReference>
<evidence type="ECO:0000256" key="8">
    <source>
        <dbReference type="PIRSR" id="PIRSR615500-1"/>
    </source>
</evidence>
<feature type="transmembrane region" description="Helical" evidence="12">
    <location>
        <begin position="1566"/>
        <end position="1585"/>
    </location>
</feature>
<feature type="chain" id="PRO_5039010761" evidence="13">
    <location>
        <begin position="29"/>
        <end position="1597"/>
    </location>
</feature>
<evidence type="ECO:0000256" key="1">
    <source>
        <dbReference type="ARBA" id="ARBA00011073"/>
    </source>
</evidence>
<evidence type="ECO:0000256" key="3">
    <source>
        <dbReference type="ARBA" id="ARBA00022525"/>
    </source>
</evidence>
<dbReference type="STRING" id="1503961.SAMN05421736_11049"/>
<dbReference type="PRINTS" id="PR00723">
    <property type="entry name" value="SUBTILISIN"/>
</dbReference>
<feature type="active site" description="Charge relay system" evidence="8 9">
    <location>
        <position position="282"/>
    </location>
</feature>
<dbReference type="InterPro" id="IPR000209">
    <property type="entry name" value="Peptidase_S8/S53_dom"/>
</dbReference>
<dbReference type="EMBL" id="FNPI01000010">
    <property type="protein sequence ID" value="SDZ33838.1"/>
    <property type="molecule type" value="Genomic_DNA"/>
</dbReference>
<feature type="active site" description="Charge relay system" evidence="8 9">
    <location>
        <position position="608"/>
    </location>
</feature>
<feature type="region of interest" description="Disordered" evidence="11">
    <location>
        <begin position="1501"/>
        <end position="1559"/>
    </location>
</feature>
<dbReference type="SUPFAM" id="SSF52743">
    <property type="entry name" value="Subtilisin-like"/>
    <property type="match status" value="1"/>
</dbReference>
<evidence type="ECO:0000256" key="5">
    <source>
        <dbReference type="ARBA" id="ARBA00022729"/>
    </source>
</evidence>
<organism evidence="17 18">
    <name type="scientific">Evansella caseinilytica</name>
    <dbReference type="NCBI Taxonomy" id="1503961"/>
    <lineage>
        <taxon>Bacteria</taxon>
        <taxon>Bacillati</taxon>
        <taxon>Bacillota</taxon>
        <taxon>Bacilli</taxon>
        <taxon>Bacillales</taxon>
        <taxon>Bacillaceae</taxon>
        <taxon>Evansella</taxon>
    </lineage>
</organism>
<evidence type="ECO:0000256" key="11">
    <source>
        <dbReference type="SAM" id="MobiDB-lite"/>
    </source>
</evidence>
<dbReference type="InterPro" id="IPR046450">
    <property type="entry name" value="PA_dom_sf"/>
</dbReference>
<feature type="domain" description="PA" evidence="15">
    <location>
        <begin position="452"/>
        <end position="525"/>
    </location>
</feature>
<dbReference type="SUPFAM" id="SSF52025">
    <property type="entry name" value="PA domain"/>
    <property type="match status" value="1"/>
</dbReference>
<evidence type="ECO:0000256" key="2">
    <source>
        <dbReference type="ARBA" id="ARBA00022512"/>
    </source>
</evidence>
<dbReference type="InterPro" id="IPR003137">
    <property type="entry name" value="PA_domain"/>
</dbReference>
<gene>
    <name evidence="17" type="ORF">SAMN05421736_11049</name>
</gene>
<keyword evidence="3" id="KW-0964">Secreted</keyword>
<evidence type="ECO:0000256" key="13">
    <source>
        <dbReference type="SAM" id="SignalP"/>
    </source>
</evidence>
<evidence type="ECO:0000313" key="18">
    <source>
        <dbReference type="Proteomes" id="UP000198935"/>
    </source>
</evidence>
<dbReference type="InterPro" id="IPR022398">
    <property type="entry name" value="Peptidase_S8_His-AS"/>
</dbReference>
<keyword evidence="12" id="KW-1133">Transmembrane helix</keyword>
<dbReference type="PROSITE" id="PS51892">
    <property type="entry name" value="SUBTILASE"/>
    <property type="match status" value="1"/>
</dbReference>
<keyword evidence="2" id="KW-0134">Cell wall</keyword>
<keyword evidence="6 9" id="KW-0378">Hydrolase</keyword>
<evidence type="ECO:0000256" key="6">
    <source>
        <dbReference type="ARBA" id="ARBA00022801"/>
    </source>
</evidence>
<feature type="domain" description="Peptidase S8/S53" evidence="14">
    <location>
        <begin position="209"/>
        <end position="647"/>
    </location>
</feature>
<comment type="similarity">
    <text evidence="1 9 10">Belongs to the peptidase S8 family.</text>
</comment>
<dbReference type="Proteomes" id="UP000198935">
    <property type="component" value="Unassembled WGS sequence"/>
</dbReference>
<evidence type="ECO:0000256" key="10">
    <source>
        <dbReference type="RuleBase" id="RU003355"/>
    </source>
</evidence>
<dbReference type="Gene3D" id="3.40.50.200">
    <property type="entry name" value="Peptidase S8/S53 domain"/>
    <property type="match status" value="1"/>
</dbReference>
<dbReference type="Pfam" id="PF05922">
    <property type="entry name" value="Inhibitor_I9"/>
    <property type="match status" value="1"/>
</dbReference>
<accession>A0A1H3S8A8</accession>
<dbReference type="InterPro" id="IPR023827">
    <property type="entry name" value="Peptidase_S8_Asp-AS"/>
</dbReference>
<evidence type="ECO:0000256" key="4">
    <source>
        <dbReference type="ARBA" id="ARBA00022670"/>
    </source>
</evidence>
<evidence type="ECO:0000259" key="14">
    <source>
        <dbReference type="Pfam" id="PF00082"/>
    </source>
</evidence>
<dbReference type="InterPro" id="IPR015500">
    <property type="entry name" value="Peptidase_S8_subtilisin-rel"/>
</dbReference>
<feature type="signal peptide" evidence="13">
    <location>
        <begin position="1"/>
        <end position="28"/>
    </location>
</feature>
<dbReference type="InterPro" id="IPR010259">
    <property type="entry name" value="S8pro/Inhibitor_I9"/>
</dbReference>
<keyword evidence="4 9" id="KW-0645">Protease</keyword>
<dbReference type="InterPro" id="IPR050131">
    <property type="entry name" value="Peptidase_S8_subtilisin-like"/>
</dbReference>
<keyword evidence="12" id="KW-0812">Transmembrane</keyword>
<sequence length="1597" mass="170003">MKKKTFGKFLNSLLIFTLFFSLLNPLFAAAETGADFAKKAVPDESILQMKEMVLQQQALLEQAPALHPELQNVSDDQEVTVIVQLSEEPVALEKGKKTVEGKTFTLAEERRVLNKVNTQQSSFEKEMKSKNIHFSKEFTYNQVFNGMSLTVKGGDVEKLLEIKGVVSVEPDAEVNALEEVTQSDTVSPAMLTSNSHLEVPKLWEMGVEGEGVKVAVLDTGIDYTHPEFAGVYKGGFNFVAQTGNSNYASDRADDDPYETSPEERPDHMPEFNADGRSFYTSHGTHVAGTIAATGENEYGISGIAPKVELYAYRVLGAYGSGATSAVIAAIDKAVEEEMDIINLSLGSSNNNQTSADAVAISNATLAGVTAVIATGNSGPGRGTIGSPATSPLAISVGNSTLPEMTIGAKLTVEAGEYSDEYDVNLMGWTFASDPAETLSGTFDVVAIPGIGEEADYQGHDVEGKIALVSRGLIPFVDKIAAAKDAGAVGIIIHNNVEGAGPAGFLLGDSFDYIPTFDIATAKGLAFREAIEATENKTGKVTFSDYNKGATEGDGINDSSSRGPANPVFDIKPDVAAPGTNIMSTIPAYGKDDPNADYSQSYDRATGTSMAAPHVAGVAALLLSLNPEWTPYDVKVAISNTAKQLDTTKFDVFAQGPGRVQPLQAATAEALAYALDTTEFDSQTVAYEKGTVTFGRVAPNSSGETTMTKQIEVRSLAGVDGGSEYQVSVEVTKAATGELAGANVTVDKTSFSLNGTETLNVTLTVPEGGESPGNELLGYIHLTNGTTDLSLPFAAEFSTDVPTGLAYYYLDDYAISPNGDDIFDETGVNFGLYNDHGTTLIELWDASNPNGGAYGDGYLGYYIAAPEVPAGDWYLPIDDRYVDWGSNEEKQAPEGVYSVDLTSINKAGGITFDWDGPFYIKTSEPGIAIDPLEEETAGPDVQLTGTVTDKFVDFKSIVENIFQESYDVNEKLLAEYEVKDESDAVVDSGKVTLQQDGSFSLLLSGLASGEYTLTITIDDVAGNSAQQDVVLQVKEEEKPLDFSIMLTPSTTEPTTDPVTISVATDSEEALTALKWLEGEKATEDFANAGTDIDLAAMAFEVKENGTYTVYAQNSSGVEAVQSITVENITEPEPAPITITLTSSPTELTAGPVTITVETDSEAELTALKWLKGSKAAEDFAGDGTEIDFAERAFEVQENGMYTVYAQNGHGAEAVAKIFVANIGDPDAPVKISLTPSTTEPTADPVTITVDVESEDEIEALKWLAGEKKVEDFTEDGNEISLDVDPFTFEVSENGIYTVYVKTSAGDEVVGMIFINNISDPEPDPISISLSPSTREPTAGPVTITVETDSEAALTALKWAEGDRTVEYFVGAGTNIPLDTMSFAVTENGTYTVYAQNELGVETVASITIDNITDPEPEPPAPINITLKASPEEATTGPVTIMVETDSEVELTALKWGTGEQAADYFAEAGTDIALSNMSFEVIENGTYTVYAQNELGAETTASITISNIEDERKDPVDPEPEPEDPQKPEKPVDPEKPQMPKPETPVSDGSSSEGGGDKLPVTATTTYNSLAIGALLFIVGAAVLFIHQYRRKRNAANL</sequence>
<keyword evidence="7 9" id="KW-0720">Serine protease</keyword>
<keyword evidence="18" id="KW-1185">Reference proteome</keyword>
<feature type="region of interest" description="Disordered" evidence="11">
    <location>
        <begin position="245"/>
        <end position="270"/>
    </location>
</feature>
<dbReference type="PROSITE" id="PS00137">
    <property type="entry name" value="SUBTILASE_HIS"/>
    <property type="match status" value="1"/>
</dbReference>
<proteinExistence type="inferred from homology"/>
<dbReference type="GO" id="GO:0004252">
    <property type="term" value="F:serine-type endopeptidase activity"/>
    <property type="evidence" value="ECO:0007669"/>
    <property type="project" value="UniProtKB-UniRule"/>
</dbReference>
<evidence type="ECO:0000313" key="17">
    <source>
        <dbReference type="EMBL" id="SDZ33838.1"/>
    </source>
</evidence>
<evidence type="ECO:0000259" key="15">
    <source>
        <dbReference type="Pfam" id="PF02225"/>
    </source>
</evidence>
<feature type="compositionally biased region" description="Basic and acidic residues" evidence="11">
    <location>
        <begin position="1523"/>
        <end position="1537"/>
    </location>
</feature>